<dbReference type="CDD" id="cd00397">
    <property type="entry name" value="DNA_BRE_C"/>
    <property type="match status" value="1"/>
</dbReference>
<dbReference type="InterPro" id="IPR011010">
    <property type="entry name" value="DNA_brk_join_enz"/>
</dbReference>
<evidence type="ECO:0000256" key="2">
    <source>
        <dbReference type="ARBA" id="ARBA00023172"/>
    </source>
</evidence>
<dbReference type="AlphaFoldDB" id="A0A2S3WYQ2"/>
<accession>A0A2S3WYQ2</accession>
<dbReference type="GO" id="GO:0003677">
    <property type="term" value="F:DNA binding"/>
    <property type="evidence" value="ECO:0007669"/>
    <property type="project" value="InterPro"/>
</dbReference>
<sequence>MAAFENPAHKGRIVIIPEVSEVFAELHVSNEPSNSMPVTINGISESIIAYQVNEAALPDALTRAVYNLPFIFHKDGTPWIEANSFLLSLIQNKHAQNRPTDDARRKASRLLDYLMFCESHGIDWLDFSGRRLPQRPTYKYHRYLLDNPNRGAAVANQYTGVVYQFYKYVSRFWHDLDIERVDTVKQISIYIEGAHGFQKKVTVEKRSQTRALAPKAPTPAGFVNDEGELLRPLTNVELAHVVKVIEGDAWTAQERLIVLFALMTGARKQTVLTLRVRHVEALANGLLQPDGSYLLKAGPGTGIDTKFSKAQNLYVPQQLAQDLLTYLRSPFAIKRREKFQSEFTLNHPGLEKIDDKDMYVFLSEQCNCYYMASTDPRYMYAKSRPVGAVANTLKKKLLRKANKELSTEFTYHWLRATYAYQIYQRLVPRIADGTLQPGEEITIIQARLHHERRETTENYLKLFLMTSEKISAQESYENVLFKMSGYSDLILDNVDVG</sequence>
<gene>
    <name evidence="3" type="ORF">BGP84_21625</name>
</gene>
<comment type="caution">
    <text evidence="3">The sequence shown here is derived from an EMBL/GenBank/DDBJ whole genome shotgun (WGS) entry which is preliminary data.</text>
</comment>
<dbReference type="GO" id="GO:0015074">
    <property type="term" value="P:DNA integration"/>
    <property type="evidence" value="ECO:0007669"/>
    <property type="project" value="UniProtKB-KW"/>
</dbReference>
<reference evidence="3 4" key="1">
    <citation type="submission" date="2016-08" db="EMBL/GenBank/DDBJ databases">
        <authorList>
            <person name="Seilhamer J.J."/>
        </authorList>
    </citation>
    <scope>NUCLEOTIDE SEQUENCE [LARGE SCALE GENOMIC DNA]</scope>
    <source>
        <strain evidence="3 4">KH-21-114</strain>
    </source>
</reference>
<dbReference type="PANTHER" id="PTHR30349">
    <property type="entry name" value="PHAGE INTEGRASE-RELATED"/>
    <property type="match status" value="1"/>
</dbReference>
<evidence type="ECO:0000313" key="4">
    <source>
        <dbReference type="Proteomes" id="UP000237230"/>
    </source>
</evidence>
<keyword evidence="1" id="KW-0229">DNA integration</keyword>
<reference evidence="3 4" key="2">
    <citation type="submission" date="2018-03" db="EMBL/GenBank/DDBJ databases">
        <title>Draft genome of Pseudomonas putida strain KH-21-114.</title>
        <authorList>
            <person name="Yoshizawa S."/>
            <person name="Khan N.H."/>
            <person name="Nishimura M."/>
            <person name="Chiura H.X."/>
            <person name="Ogura Y."/>
            <person name="Hayashi T."/>
            <person name="Kogure K."/>
        </authorList>
    </citation>
    <scope>NUCLEOTIDE SEQUENCE [LARGE SCALE GENOMIC DNA]</scope>
    <source>
        <strain evidence="3 4">KH-21-114</strain>
    </source>
</reference>
<evidence type="ECO:0000313" key="3">
    <source>
        <dbReference type="EMBL" id="POG06522.1"/>
    </source>
</evidence>
<dbReference type="GO" id="GO:0006310">
    <property type="term" value="P:DNA recombination"/>
    <property type="evidence" value="ECO:0007669"/>
    <property type="project" value="UniProtKB-KW"/>
</dbReference>
<dbReference type="Proteomes" id="UP000237230">
    <property type="component" value="Unassembled WGS sequence"/>
</dbReference>
<name>A0A2S3WYQ2_PSEPU</name>
<protein>
    <submittedName>
        <fullName evidence="3">Integrase</fullName>
    </submittedName>
</protein>
<dbReference type="InterPro" id="IPR050090">
    <property type="entry name" value="Tyrosine_recombinase_XerCD"/>
</dbReference>
<organism evidence="3 4">
    <name type="scientific">Pseudomonas putida</name>
    <name type="common">Arthrobacter siderocapsulatus</name>
    <dbReference type="NCBI Taxonomy" id="303"/>
    <lineage>
        <taxon>Bacteria</taxon>
        <taxon>Pseudomonadati</taxon>
        <taxon>Pseudomonadota</taxon>
        <taxon>Gammaproteobacteria</taxon>
        <taxon>Pseudomonadales</taxon>
        <taxon>Pseudomonadaceae</taxon>
        <taxon>Pseudomonas</taxon>
    </lineage>
</organism>
<dbReference type="RefSeq" id="WP_028698519.1">
    <property type="nucleotide sequence ID" value="NZ_JADUCP010000002.1"/>
</dbReference>
<dbReference type="OrthoDB" id="8823540at2"/>
<proteinExistence type="predicted"/>
<dbReference type="EMBL" id="MINH01000021">
    <property type="protein sequence ID" value="POG06522.1"/>
    <property type="molecule type" value="Genomic_DNA"/>
</dbReference>
<evidence type="ECO:0000256" key="1">
    <source>
        <dbReference type="ARBA" id="ARBA00022908"/>
    </source>
</evidence>
<keyword evidence="2" id="KW-0233">DNA recombination</keyword>
<dbReference type="InterPro" id="IPR013762">
    <property type="entry name" value="Integrase-like_cat_sf"/>
</dbReference>
<dbReference type="SUPFAM" id="SSF56349">
    <property type="entry name" value="DNA breaking-rejoining enzymes"/>
    <property type="match status" value="1"/>
</dbReference>
<dbReference type="Gene3D" id="1.10.443.10">
    <property type="entry name" value="Intergrase catalytic core"/>
    <property type="match status" value="1"/>
</dbReference>